<dbReference type="InterPro" id="IPR000630">
    <property type="entry name" value="Ribosomal_uS8"/>
</dbReference>
<dbReference type="Pfam" id="PF00410">
    <property type="entry name" value="Ribosomal_S8"/>
    <property type="match status" value="1"/>
</dbReference>
<dbReference type="EMBL" id="SSMQ01000083">
    <property type="protein sequence ID" value="TKC97078.1"/>
    <property type="molecule type" value="Genomic_DNA"/>
</dbReference>
<evidence type="ECO:0000256" key="1">
    <source>
        <dbReference type="ARBA" id="ARBA00006471"/>
    </source>
</evidence>
<organism evidence="10 11">
    <name type="scientific">Polyangium fumosum</name>
    <dbReference type="NCBI Taxonomy" id="889272"/>
    <lineage>
        <taxon>Bacteria</taxon>
        <taxon>Pseudomonadati</taxon>
        <taxon>Myxococcota</taxon>
        <taxon>Polyangia</taxon>
        <taxon>Polyangiales</taxon>
        <taxon>Polyangiaceae</taxon>
        <taxon>Polyangium</taxon>
    </lineage>
</organism>
<dbReference type="InterPro" id="IPR047863">
    <property type="entry name" value="Ribosomal_uS8_CS"/>
</dbReference>
<dbReference type="Gene3D" id="3.30.1370.30">
    <property type="match status" value="1"/>
</dbReference>
<dbReference type="Proteomes" id="UP000309215">
    <property type="component" value="Unassembled WGS sequence"/>
</dbReference>
<dbReference type="FunFam" id="3.30.1490.10:FF:000001">
    <property type="entry name" value="30S ribosomal protein S8"/>
    <property type="match status" value="1"/>
</dbReference>
<gene>
    <name evidence="8 10" type="primary">rpsH</name>
    <name evidence="10" type="ORF">E8A74_44550</name>
</gene>
<keyword evidence="4 8" id="KW-0689">Ribosomal protein</keyword>
<dbReference type="InterPro" id="IPR035987">
    <property type="entry name" value="Ribosomal_uS8_sf"/>
</dbReference>
<evidence type="ECO:0000313" key="11">
    <source>
        <dbReference type="Proteomes" id="UP000309215"/>
    </source>
</evidence>
<name>A0A4U1IS04_9BACT</name>
<evidence type="ECO:0000256" key="9">
    <source>
        <dbReference type="RuleBase" id="RU003660"/>
    </source>
</evidence>
<protein>
    <recommendedName>
        <fullName evidence="6 8">Small ribosomal subunit protein uS8</fullName>
    </recommendedName>
</protein>
<evidence type="ECO:0000313" key="10">
    <source>
        <dbReference type="EMBL" id="TKC97078.1"/>
    </source>
</evidence>
<evidence type="ECO:0000256" key="8">
    <source>
        <dbReference type="HAMAP-Rule" id="MF_01302"/>
    </source>
</evidence>
<evidence type="ECO:0000256" key="3">
    <source>
        <dbReference type="ARBA" id="ARBA00022884"/>
    </source>
</evidence>
<dbReference type="GO" id="GO:0005840">
    <property type="term" value="C:ribosome"/>
    <property type="evidence" value="ECO:0007669"/>
    <property type="project" value="UniProtKB-KW"/>
</dbReference>
<dbReference type="PANTHER" id="PTHR11758">
    <property type="entry name" value="40S RIBOSOMAL PROTEIN S15A"/>
    <property type="match status" value="1"/>
</dbReference>
<sequence length="130" mass="14408">MMTDPVADMLTRIRNAALARHDRTEVPASKMKQAVAEILKSEGYIADVRPSDGNPAKLTIVLKYGRDRSSALDGVRRVSRPGRRVYVKHDRIPRVLSGLGISILSTSHGLMSDRDARKNKLGGELICEVW</sequence>
<dbReference type="GO" id="GO:0019843">
    <property type="term" value="F:rRNA binding"/>
    <property type="evidence" value="ECO:0007669"/>
    <property type="project" value="UniProtKB-UniRule"/>
</dbReference>
<comment type="similarity">
    <text evidence="1 8 9">Belongs to the universal ribosomal protein uS8 family.</text>
</comment>
<evidence type="ECO:0000256" key="2">
    <source>
        <dbReference type="ARBA" id="ARBA00022730"/>
    </source>
</evidence>
<reference evidence="10 11" key="1">
    <citation type="submission" date="2019-04" db="EMBL/GenBank/DDBJ databases">
        <authorList>
            <person name="Li Y."/>
            <person name="Wang J."/>
        </authorList>
    </citation>
    <scope>NUCLEOTIDE SEQUENCE [LARGE SCALE GENOMIC DNA]</scope>
    <source>
        <strain evidence="10 11">DSM 14668</strain>
    </source>
</reference>
<dbReference type="NCBIfam" id="NF001109">
    <property type="entry name" value="PRK00136.1"/>
    <property type="match status" value="1"/>
</dbReference>
<dbReference type="GO" id="GO:0005737">
    <property type="term" value="C:cytoplasm"/>
    <property type="evidence" value="ECO:0007669"/>
    <property type="project" value="UniProtKB-ARBA"/>
</dbReference>
<dbReference type="Gene3D" id="3.30.1490.10">
    <property type="match status" value="1"/>
</dbReference>
<keyword evidence="3 8" id="KW-0694">RNA-binding</keyword>
<dbReference type="GO" id="GO:1990904">
    <property type="term" value="C:ribonucleoprotein complex"/>
    <property type="evidence" value="ECO:0007669"/>
    <property type="project" value="UniProtKB-KW"/>
</dbReference>
<dbReference type="SUPFAM" id="SSF56047">
    <property type="entry name" value="Ribosomal protein S8"/>
    <property type="match status" value="1"/>
</dbReference>
<keyword evidence="5 8" id="KW-0687">Ribonucleoprotein</keyword>
<dbReference type="GO" id="GO:0006412">
    <property type="term" value="P:translation"/>
    <property type="evidence" value="ECO:0007669"/>
    <property type="project" value="UniProtKB-UniRule"/>
</dbReference>
<keyword evidence="11" id="KW-1185">Reference proteome</keyword>
<keyword evidence="2 8" id="KW-0699">rRNA-binding</keyword>
<accession>A0A4U1IS04</accession>
<dbReference type="HAMAP" id="MF_01302_B">
    <property type="entry name" value="Ribosomal_uS8_B"/>
    <property type="match status" value="1"/>
</dbReference>
<proteinExistence type="inferred from homology"/>
<dbReference type="FunFam" id="3.30.1370.30:FF:000002">
    <property type="entry name" value="30S ribosomal protein S8"/>
    <property type="match status" value="1"/>
</dbReference>
<evidence type="ECO:0000256" key="4">
    <source>
        <dbReference type="ARBA" id="ARBA00022980"/>
    </source>
</evidence>
<dbReference type="AlphaFoldDB" id="A0A4U1IS04"/>
<comment type="function">
    <text evidence="8">One of the primary rRNA binding proteins, it binds directly to 16S rRNA central domain where it helps coordinate assembly of the platform of the 30S subunit.</text>
</comment>
<dbReference type="OrthoDB" id="9802617at2"/>
<comment type="caution">
    <text evidence="10">The sequence shown here is derived from an EMBL/GenBank/DDBJ whole genome shotgun (WGS) entry which is preliminary data.</text>
</comment>
<dbReference type="PROSITE" id="PS00053">
    <property type="entry name" value="RIBOSOMAL_S8"/>
    <property type="match status" value="1"/>
</dbReference>
<comment type="subunit">
    <text evidence="7 8">Part of the 30S ribosomal subunit. Contacts proteins S5 and S12.</text>
</comment>
<dbReference type="RefSeq" id="WP_136935258.1">
    <property type="nucleotide sequence ID" value="NZ_SSMQ01000083.1"/>
</dbReference>
<evidence type="ECO:0000256" key="6">
    <source>
        <dbReference type="ARBA" id="ARBA00035258"/>
    </source>
</evidence>
<evidence type="ECO:0000256" key="7">
    <source>
        <dbReference type="ARBA" id="ARBA00046740"/>
    </source>
</evidence>
<dbReference type="GO" id="GO:0003735">
    <property type="term" value="F:structural constituent of ribosome"/>
    <property type="evidence" value="ECO:0007669"/>
    <property type="project" value="InterPro"/>
</dbReference>
<evidence type="ECO:0000256" key="5">
    <source>
        <dbReference type="ARBA" id="ARBA00023274"/>
    </source>
</evidence>